<feature type="domain" description="AMP-binding enzyme C-terminal" evidence="5">
    <location>
        <begin position="418"/>
        <end position="492"/>
    </location>
</feature>
<evidence type="ECO:0000259" key="5">
    <source>
        <dbReference type="Pfam" id="PF13193"/>
    </source>
</evidence>
<evidence type="ECO:0000313" key="6">
    <source>
        <dbReference type="EMBL" id="SVB15275.1"/>
    </source>
</evidence>
<dbReference type="Gene3D" id="3.40.50.12780">
    <property type="entry name" value="N-terminal domain of ligase-like"/>
    <property type="match status" value="1"/>
</dbReference>
<evidence type="ECO:0000256" key="1">
    <source>
        <dbReference type="ARBA" id="ARBA00006432"/>
    </source>
</evidence>
<keyword evidence="3" id="KW-1133">Transmembrane helix</keyword>
<feature type="transmembrane region" description="Helical" evidence="3">
    <location>
        <begin position="66"/>
        <end position="88"/>
    </location>
</feature>
<dbReference type="Pfam" id="PF00501">
    <property type="entry name" value="AMP-binding"/>
    <property type="match status" value="1"/>
</dbReference>
<dbReference type="GO" id="GO:0006631">
    <property type="term" value="P:fatty acid metabolic process"/>
    <property type="evidence" value="ECO:0007669"/>
    <property type="project" value="TreeGrafter"/>
</dbReference>
<dbReference type="Pfam" id="PF13193">
    <property type="entry name" value="AMP-binding_C"/>
    <property type="match status" value="1"/>
</dbReference>
<dbReference type="InterPro" id="IPR042099">
    <property type="entry name" value="ANL_N_sf"/>
</dbReference>
<dbReference type="EMBL" id="UINC01030609">
    <property type="protein sequence ID" value="SVB15275.1"/>
    <property type="molecule type" value="Genomic_DNA"/>
</dbReference>
<dbReference type="SUPFAM" id="SSF56801">
    <property type="entry name" value="Acetyl-CoA synthetase-like"/>
    <property type="match status" value="1"/>
</dbReference>
<dbReference type="InterPro" id="IPR045851">
    <property type="entry name" value="AMP-bd_C_sf"/>
</dbReference>
<evidence type="ECO:0000256" key="2">
    <source>
        <dbReference type="ARBA" id="ARBA00022598"/>
    </source>
</evidence>
<dbReference type="FunFam" id="3.30.300.30:FF:000008">
    <property type="entry name" value="2,3-dihydroxybenzoate-AMP ligase"/>
    <property type="match status" value="1"/>
</dbReference>
<comment type="similarity">
    <text evidence="1">Belongs to the ATP-dependent AMP-binding enzyme family.</text>
</comment>
<organism evidence="6">
    <name type="scientific">marine metagenome</name>
    <dbReference type="NCBI Taxonomy" id="408172"/>
    <lineage>
        <taxon>unclassified sequences</taxon>
        <taxon>metagenomes</taxon>
        <taxon>ecological metagenomes</taxon>
    </lineage>
</organism>
<dbReference type="PANTHER" id="PTHR43201:SF5">
    <property type="entry name" value="MEDIUM-CHAIN ACYL-COA LIGASE ACSF2, MITOCHONDRIAL"/>
    <property type="match status" value="1"/>
</dbReference>
<proteinExistence type="inferred from homology"/>
<dbReference type="AlphaFoldDB" id="A0A382BNC7"/>
<feature type="domain" description="AMP-dependent synthetase/ligase" evidence="4">
    <location>
        <begin position="16"/>
        <end position="367"/>
    </location>
</feature>
<evidence type="ECO:0000259" key="4">
    <source>
        <dbReference type="Pfam" id="PF00501"/>
    </source>
</evidence>
<keyword evidence="3" id="KW-0812">Transmembrane</keyword>
<accession>A0A382BNC7</accession>
<dbReference type="InterPro" id="IPR025110">
    <property type="entry name" value="AMP-bd_C"/>
</dbReference>
<keyword evidence="3" id="KW-0472">Membrane</keyword>
<dbReference type="InterPro" id="IPR000873">
    <property type="entry name" value="AMP-dep_synth/lig_dom"/>
</dbReference>
<sequence>MNSRQIINLDSIIKLHAKENPSKTALIFVDIDKNIEETVTYHELDILISKTCNYLKENNYKKNDKLLIHIPNSIPFVILLLASFRMGIVAVTTNPNLTIRELNYQFKQSDSKNIVSFQSNQNNNTSSLNIILNDNTLVDFINLINKFDNKFVPENVNLTDEATILFTSGTTNLPKGVISTHSNYINKIKSVSSILRLNSDDRHYLTLPLFHTNGQYSLLAVLLKGGSAVICSRFSASNYFKIAVKYKVTLSTLFASTIRMLLIAKKYKYEQNNNIRLIMFAQSVSEEELKQWQNRFKINLIQIYGMSETTGMISANPIINPKNMSMGKILDIYKYRILNEYGKNTNPFEAGELVILGKQKETLMKGYINEDEATLQTIVNNELYTGDIVYKDNEEFIYFVDRKNDVIKRSGENISTIEIEHVILNHSKVKEVSVVGYPDKIMDYKIFAFIIPKNKEISTKEIKEFCKINLVSYKVPEKIIFVDKFPLTPVGKIQKYKLKEKYK</sequence>
<dbReference type="Gene3D" id="3.30.300.30">
    <property type="match status" value="1"/>
</dbReference>
<evidence type="ECO:0008006" key="7">
    <source>
        <dbReference type="Google" id="ProtNLM"/>
    </source>
</evidence>
<gene>
    <name evidence="6" type="ORF">METZ01_LOCUS168129</name>
</gene>
<dbReference type="PANTHER" id="PTHR43201">
    <property type="entry name" value="ACYL-COA SYNTHETASE"/>
    <property type="match status" value="1"/>
</dbReference>
<name>A0A382BNC7_9ZZZZ</name>
<protein>
    <recommendedName>
        <fullName evidence="7">AMP-dependent synthetase/ligase domain-containing protein</fullName>
    </recommendedName>
</protein>
<evidence type="ECO:0000256" key="3">
    <source>
        <dbReference type="SAM" id="Phobius"/>
    </source>
</evidence>
<dbReference type="GO" id="GO:0031956">
    <property type="term" value="F:medium-chain fatty acid-CoA ligase activity"/>
    <property type="evidence" value="ECO:0007669"/>
    <property type="project" value="TreeGrafter"/>
</dbReference>
<keyword evidence="2" id="KW-0436">Ligase</keyword>
<reference evidence="6" key="1">
    <citation type="submission" date="2018-05" db="EMBL/GenBank/DDBJ databases">
        <authorList>
            <person name="Lanie J.A."/>
            <person name="Ng W.-L."/>
            <person name="Kazmierczak K.M."/>
            <person name="Andrzejewski T.M."/>
            <person name="Davidsen T.M."/>
            <person name="Wayne K.J."/>
            <person name="Tettelin H."/>
            <person name="Glass J.I."/>
            <person name="Rusch D."/>
            <person name="Podicherti R."/>
            <person name="Tsui H.-C.T."/>
            <person name="Winkler M.E."/>
        </authorList>
    </citation>
    <scope>NUCLEOTIDE SEQUENCE</scope>
</reference>